<dbReference type="InterPro" id="IPR018114">
    <property type="entry name" value="TRYPSIN_HIS"/>
</dbReference>
<evidence type="ECO:0000256" key="5">
    <source>
        <dbReference type="ARBA" id="ARBA00022825"/>
    </source>
</evidence>
<evidence type="ECO:0000256" key="4">
    <source>
        <dbReference type="ARBA" id="ARBA00022801"/>
    </source>
</evidence>
<keyword evidence="4 8" id="KW-0378">Hydrolase</keyword>
<feature type="domain" description="Peptidase S1" evidence="10">
    <location>
        <begin position="649"/>
        <end position="873"/>
    </location>
</feature>
<dbReference type="SUPFAM" id="SSF50494">
    <property type="entry name" value="Trypsin-like serine proteases"/>
    <property type="match status" value="3"/>
</dbReference>
<evidence type="ECO:0000256" key="3">
    <source>
        <dbReference type="ARBA" id="ARBA00022757"/>
    </source>
</evidence>
<dbReference type="PROSITE" id="PS00135">
    <property type="entry name" value="TRYPSIN_SER"/>
    <property type="match status" value="3"/>
</dbReference>
<dbReference type="VEuPathDB" id="VectorBase:AEPI009662"/>
<keyword evidence="12" id="KW-1185">Reference proteome</keyword>
<evidence type="ECO:0000256" key="8">
    <source>
        <dbReference type="RuleBase" id="RU363034"/>
    </source>
</evidence>
<keyword evidence="9" id="KW-1133">Transmembrane helix</keyword>
<dbReference type="Proteomes" id="UP000075885">
    <property type="component" value="Unassembled WGS sequence"/>
</dbReference>
<dbReference type="InterPro" id="IPR043504">
    <property type="entry name" value="Peptidase_S1_PA_chymotrypsin"/>
</dbReference>
<feature type="transmembrane region" description="Helical" evidence="9">
    <location>
        <begin position="45"/>
        <end position="65"/>
    </location>
</feature>
<evidence type="ECO:0000256" key="9">
    <source>
        <dbReference type="SAM" id="Phobius"/>
    </source>
</evidence>
<protein>
    <recommendedName>
        <fullName evidence="10">Peptidase S1 domain-containing protein</fullName>
    </recommendedName>
</protein>
<dbReference type="PRINTS" id="PR00722">
    <property type="entry name" value="CHYMOTRYPSIN"/>
</dbReference>
<sequence>MGRKRNSQSSCPNTGPRYTATLDLYFSHPTDFTHQFSVVFSRIMVLYRMGPAMVLLLALCVAGVWSDEAQDAYAARQRRVVTVPNNGGHQKKFSGRIVGGTEELEPLPYLLSLRDSGFHICGASIISGKHALTAAHCQSPPSNTSRLTLLGGVTKRTDDENGIVLQVERVVTHPDFVAKTYLNDVAIITITTSFLDHPRLSIMPIISTNYKLLVNSIALTSGWGLTAKDSTLAARLLSVRIPVVSYRYCVSKWHPVHIVWTSICAGQEGRDSCNGDSGGPLVQNGVQIGIVSWGADRCGSEYPGIYTYIGNRNIRKFIFENSGLPYRRQEDCITFGSQYELTMKAFILLSLFVAGALAGYEESVWLSKQVRIDAGTSAEYSGRIVGGSAVPISQFPYQLSLRQNGNHICGASVISSNWALSAAHCTFPMPSANAITFRGGSSSRTTGGVIFQAAQIINHPQYNNNNLNNDVCVIRITTSFVGTNIAPIRLVSSGTSFAAGTNSVVSGWGLTSPGGSLPVDLRAVNIPVVAQATCSSQWGTGRITAAMVCAGAPGRDSCNGDSGGPLVTGGQQFGIVSWGAVQCGGSLPGVYANIGNAGIRSFISQNTGVVLIFASGRSDVGSEIWREYNTRLPKGSFRPPETSRKSARIVGGRDAAIENFPYQLSLRRSGVHACGASVIALRWALSAAHCTYPVPQINEMSLRAGSGNRLSGGTITPVTQIINHPRFSEYTIEYDVCLLQTQTELVGQFIWPVTLPPATSGFAPGTMANITGWGLQSVPGSLPVQLQYVSVLLVSTEECRNSWPAEWIMEDMLCAGQTGRDTCGGDSGGPLVINGYQMGIASWGVSDCSGSMPSVFANTAHPAIRSFIQEHSGV</sequence>
<evidence type="ECO:0000313" key="12">
    <source>
        <dbReference type="Proteomes" id="UP000075885"/>
    </source>
</evidence>
<dbReference type="PROSITE" id="PS50240">
    <property type="entry name" value="TRYPSIN_DOM"/>
    <property type="match status" value="3"/>
</dbReference>
<evidence type="ECO:0000256" key="6">
    <source>
        <dbReference type="ARBA" id="ARBA00023157"/>
    </source>
</evidence>
<feature type="domain" description="Peptidase S1" evidence="10">
    <location>
        <begin position="97"/>
        <end position="323"/>
    </location>
</feature>
<dbReference type="InterPro" id="IPR009003">
    <property type="entry name" value="Peptidase_S1_PA"/>
</dbReference>
<comment type="similarity">
    <text evidence="7">Belongs to the peptidase S1 family. CLIP subfamily.</text>
</comment>
<keyword evidence="2 8" id="KW-0645">Protease</keyword>
<dbReference type="PROSITE" id="PS00134">
    <property type="entry name" value="TRYPSIN_HIS"/>
    <property type="match status" value="3"/>
</dbReference>
<keyword evidence="3" id="KW-0222">Digestion</keyword>
<keyword evidence="5 8" id="KW-0720">Serine protease</keyword>
<dbReference type="PANTHER" id="PTHR24276:SF91">
    <property type="entry name" value="AT26814P-RELATED"/>
    <property type="match status" value="1"/>
</dbReference>
<dbReference type="InterPro" id="IPR033116">
    <property type="entry name" value="TRYPSIN_SER"/>
</dbReference>
<evidence type="ECO:0000259" key="10">
    <source>
        <dbReference type="PROSITE" id="PS50240"/>
    </source>
</evidence>
<dbReference type="GO" id="GO:0004252">
    <property type="term" value="F:serine-type endopeptidase activity"/>
    <property type="evidence" value="ECO:0007669"/>
    <property type="project" value="InterPro"/>
</dbReference>
<keyword evidence="6" id="KW-1015">Disulfide bond</keyword>
<dbReference type="EnsemblMetazoa" id="AEPI009662-RA">
    <property type="protein sequence ID" value="AEPI009662-PA"/>
    <property type="gene ID" value="AEPI009662"/>
</dbReference>
<dbReference type="InterPro" id="IPR001314">
    <property type="entry name" value="Peptidase_S1A"/>
</dbReference>
<evidence type="ECO:0000256" key="2">
    <source>
        <dbReference type="ARBA" id="ARBA00022670"/>
    </source>
</evidence>
<organism evidence="11 12">
    <name type="scientific">Anopheles epiroticus</name>
    <dbReference type="NCBI Taxonomy" id="199890"/>
    <lineage>
        <taxon>Eukaryota</taxon>
        <taxon>Metazoa</taxon>
        <taxon>Ecdysozoa</taxon>
        <taxon>Arthropoda</taxon>
        <taxon>Hexapoda</taxon>
        <taxon>Insecta</taxon>
        <taxon>Pterygota</taxon>
        <taxon>Neoptera</taxon>
        <taxon>Endopterygota</taxon>
        <taxon>Diptera</taxon>
        <taxon>Nematocera</taxon>
        <taxon>Culicoidea</taxon>
        <taxon>Culicidae</taxon>
        <taxon>Anophelinae</taxon>
        <taxon>Anopheles</taxon>
    </lineage>
</organism>
<dbReference type="GO" id="GO:0005576">
    <property type="term" value="C:extracellular region"/>
    <property type="evidence" value="ECO:0007669"/>
    <property type="project" value="UniProtKB-SubCell"/>
</dbReference>
<dbReference type="Pfam" id="PF00089">
    <property type="entry name" value="Trypsin"/>
    <property type="match status" value="3"/>
</dbReference>
<dbReference type="SMART" id="SM00020">
    <property type="entry name" value="Tryp_SPc"/>
    <property type="match status" value="3"/>
</dbReference>
<dbReference type="FunFam" id="2.40.10.10:FF:000036">
    <property type="entry name" value="Trypsin beta"/>
    <property type="match status" value="1"/>
</dbReference>
<dbReference type="PANTHER" id="PTHR24276">
    <property type="entry name" value="POLYSERASE-RELATED"/>
    <property type="match status" value="1"/>
</dbReference>
<dbReference type="GO" id="GO:0006508">
    <property type="term" value="P:proteolysis"/>
    <property type="evidence" value="ECO:0007669"/>
    <property type="project" value="UniProtKB-KW"/>
</dbReference>
<dbReference type="AlphaFoldDB" id="A0A182PRS7"/>
<feature type="domain" description="Peptidase S1" evidence="10">
    <location>
        <begin position="384"/>
        <end position="608"/>
    </location>
</feature>
<reference evidence="12" key="1">
    <citation type="submission" date="2013-03" db="EMBL/GenBank/DDBJ databases">
        <title>The Genome Sequence of Anopheles epiroticus epiroticus2.</title>
        <authorList>
            <consortium name="The Broad Institute Genomics Platform"/>
            <person name="Neafsey D.E."/>
            <person name="Howell P."/>
            <person name="Walker B."/>
            <person name="Young S.K."/>
            <person name="Zeng Q."/>
            <person name="Gargeya S."/>
            <person name="Fitzgerald M."/>
            <person name="Haas B."/>
            <person name="Abouelleil A."/>
            <person name="Allen A.W."/>
            <person name="Alvarado L."/>
            <person name="Arachchi H.M."/>
            <person name="Berlin A.M."/>
            <person name="Chapman S.B."/>
            <person name="Gainer-Dewar J."/>
            <person name="Goldberg J."/>
            <person name="Griggs A."/>
            <person name="Gujja S."/>
            <person name="Hansen M."/>
            <person name="Howarth C."/>
            <person name="Imamovic A."/>
            <person name="Ireland A."/>
            <person name="Larimer J."/>
            <person name="McCowan C."/>
            <person name="Murphy C."/>
            <person name="Pearson M."/>
            <person name="Poon T.W."/>
            <person name="Priest M."/>
            <person name="Roberts A."/>
            <person name="Saif S."/>
            <person name="Shea T."/>
            <person name="Sisk P."/>
            <person name="Sykes S."/>
            <person name="Wortman J."/>
            <person name="Nusbaum C."/>
            <person name="Birren B."/>
        </authorList>
    </citation>
    <scope>NUCLEOTIDE SEQUENCE [LARGE SCALE GENOMIC DNA]</scope>
    <source>
        <strain evidence="12">Epiroticus2</strain>
    </source>
</reference>
<comment type="subcellular location">
    <subcellularLocation>
        <location evidence="1">Secreted</location>
        <location evidence="1">Extracellular space</location>
    </subcellularLocation>
</comment>
<reference evidence="11" key="2">
    <citation type="submission" date="2020-05" db="UniProtKB">
        <authorList>
            <consortium name="EnsemblMetazoa"/>
        </authorList>
    </citation>
    <scope>IDENTIFICATION</scope>
    <source>
        <strain evidence="11">Epiroticus2</strain>
    </source>
</reference>
<evidence type="ECO:0000313" key="11">
    <source>
        <dbReference type="EnsemblMetazoa" id="AEPI009662-PA"/>
    </source>
</evidence>
<dbReference type="FunFam" id="2.40.10.10:FF:000034">
    <property type="entry name" value="Eupolytin"/>
    <property type="match status" value="2"/>
</dbReference>
<dbReference type="InterPro" id="IPR001254">
    <property type="entry name" value="Trypsin_dom"/>
</dbReference>
<evidence type="ECO:0000256" key="7">
    <source>
        <dbReference type="ARBA" id="ARBA00024195"/>
    </source>
</evidence>
<name>A0A182PRS7_9DIPT</name>
<keyword evidence="9" id="KW-0472">Membrane</keyword>
<accession>A0A182PRS7</accession>
<keyword evidence="9" id="KW-0812">Transmembrane</keyword>
<evidence type="ECO:0000256" key="1">
    <source>
        <dbReference type="ARBA" id="ARBA00004239"/>
    </source>
</evidence>
<dbReference type="STRING" id="199890.A0A182PRS7"/>
<dbReference type="FunFam" id="2.40.10.10:FF:000163">
    <property type="entry name" value="AGAP001251-PA"/>
    <property type="match status" value="1"/>
</dbReference>
<dbReference type="CDD" id="cd00190">
    <property type="entry name" value="Tryp_SPc"/>
    <property type="match status" value="3"/>
</dbReference>
<dbReference type="GO" id="GO:0007586">
    <property type="term" value="P:digestion"/>
    <property type="evidence" value="ECO:0007669"/>
    <property type="project" value="UniProtKB-KW"/>
</dbReference>
<dbReference type="InterPro" id="IPR050430">
    <property type="entry name" value="Peptidase_S1"/>
</dbReference>
<dbReference type="Gene3D" id="2.40.10.10">
    <property type="entry name" value="Trypsin-like serine proteases"/>
    <property type="match status" value="4"/>
</dbReference>
<proteinExistence type="inferred from homology"/>